<dbReference type="GO" id="GO:0051287">
    <property type="term" value="F:NAD binding"/>
    <property type="evidence" value="ECO:0007669"/>
    <property type="project" value="InterPro"/>
</dbReference>
<keyword evidence="2" id="KW-0812">Transmembrane</keyword>
<dbReference type="Proteomes" id="UP000015453">
    <property type="component" value="Unassembled WGS sequence"/>
</dbReference>
<dbReference type="PANTHER" id="PTHR42938">
    <property type="entry name" value="FORMATE DEHYDROGENASE 1"/>
    <property type="match status" value="1"/>
</dbReference>
<dbReference type="EMBL" id="AUSU01003769">
    <property type="protein sequence ID" value="EPS66269.1"/>
    <property type="molecule type" value="Genomic_DNA"/>
</dbReference>
<feature type="transmembrane region" description="Helical" evidence="2">
    <location>
        <begin position="77"/>
        <end position="99"/>
    </location>
</feature>
<dbReference type="PANTHER" id="PTHR42938:SF25">
    <property type="entry name" value="D-ISOMER SPECIFIC 2-HYDROXYACID DEHYDROGENASE FAMILY PROTEIN"/>
    <property type="match status" value="1"/>
</dbReference>
<gene>
    <name evidence="4" type="ORF">M569_08508</name>
</gene>
<keyword evidence="2" id="KW-1133">Transmembrane helix</keyword>
<dbReference type="Gene3D" id="3.40.50.720">
    <property type="entry name" value="NAD(P)-binding Rossmann-like Domain"/>
    <property type="match status" value="2"/>
</dbReference>
<organism evidence="4 5">
    <name type="scientific">Genlisea aurea</name>
    <dbReference type="NCBI Taxonomy" id="192259"/>
    <lineage>
        <taxon>Eukaryota</taxon>
        <taxon>Viridiplantae</taxon>
        <taxon>Streptophyta</taxon>
        <taxon>Embryophyta</taxon>
        <taxon>Tracheophyta</taxon>
        <taxon>Spermatophyta</taxon>
        <taxon>Magnoliopsida</taxon>
        <taxon>eudicotyledons</taxon>
        <taxon>Gunneridae</taxon>
        <taxon>Pentapetalae</taxon>
        <taxon>asterids</taxon>
        <taxon>lamiids</taxon>
        <taxon>Lamiales</taxon>
        <taxon>Lentibulariaceae</taxon>
        <taxon>Genlisea</taxon>
    </lineage>
</organism>
<accession>S8CH00</accession>
<feature type="non-terminal residue" evidence="4">
    <location>
        <position position="344"/>
    </location>
</feature>
<dbReference type="AlphaFoldDB" id="S8CH00"/>
<proteinExistence type="predicted"/>
<dbReference type="Pfam" id="PF02826">
    <property type="entry name" value="2-Hacid_dh_C"/>
    <property type="match status" value="1"/>
</dbReference>
<dbReference type="OrthoDB" id="9991913at2759"/>
<name>S8CH00_9LAMI</name>
<protein>
    <recommendedName>
        <fullName evidence="3">D-isomer specific 2-hydroxyacid dehydrogenase NAD-binding domain-containing protein</fullName>
    </recommendedName>
</protein>
<dbReference type="SUPFAM" id="SSF51735">
    <property type="entry name" value="NAD(P)-binding Rossmann-fold domains"/>
    <property type="match status" value="1"/>
</dbReference>
<evidence type="ECO:0000259" key="3">
    <source>
        <dbReference type="Pfam" id="PF02826"/>
    </source>
</evidence>
<evidence type="ECO:0000256" key="2">
    <source>
        <dbReference type="SAM" id="Phobius"/>
    </source>
</evidence>
<evidence type="ECO:0000256" key="1">
    <source>
        <dbReference type="ARBA" id="ARBA00023002"/>
    </source>
</evidence>
<dbReference type="CDD" id="cd12175">
    <property type="entry name" value="2-Hacid_dh_11"/>
    <property type="match status" value="1"/>
</dbReference>
<dbReference type="PROSITE" id="PS00671">
    <property type="entry name" value="D_2_HYDROXYACID_DH_3"/>
    <property type="match status" value="1"/>
</dbReference>
<keyword evidence="1" id="KW-0560">Oxidoreductase</keyword>
<dbReference type="GO" id="GO:0004617">
    <property type="term" value="F:phosphoglycerate dehydrogenase activity"/>
    <property type="evidence" value="ECO:0007669"/>
    <property type="project" value="TreeGrafter"/>
</dbReference>
<comment type="caution">
    <text evidence="4">The sequence shown here is derived from an EMBL/GenBank/DDBJ whole genome shotgun (WGS) entry which is preliminary data.</text>
</comment>
<evidence type="ECO:0000313" key="4">
    <source>
        <dbReference type="EMBL" id="EPS66269.1"/>
    </source>
</evidence>
<reference evidence="4 5" key="1">
    <citation type="journal article" date="2013" name="BMC Genomics">
        <title>The miniature genome of a carnivorous plant Genlisea aurea contains a low number of genes and short non-coding sequences.</title>
        <authorList>
            <person name="Leushkin E.V."/>
            <person name="Sutormin R.A."/>
            <person name="Nabieva E.R."/>
            <person name="Penin A.A."/>
            <person name="Kondrashov A.S."/>
            <person name="Logacheva M.D."/>
        </authorList>
    </citation>
    <scope>NUCLEOTIDE SEQUENCE [LARGE SCALE GENOMIC DNA]</scope>
</reference>
<sequence length="344" mass="37326">MTGGNEDSATRVLFCGPNFPGSHNYTQEYLQSHPSIVVDIIPFDAVPDVIGNYDICVSKDMKITSNIIARAGNRLKLIMQFGVGIEGMISTSLSFFFFFRSHITQVLVFCHEGIDVGAATKHGIKVGRIPSDTTGNASSCAEMAIYLMMGLLRKQNEMQASLKKRSLGYPIGDTLLGKTVFILGYGNIGKHLAKRLRPFGVKIVATKRSWYSPKQGSFQSDDGSNDDLVDVKGVHEDIVKYASISDIVVCCLSMSSETAGIVDDVFVSSMKKGSLLVNISRGGLLDYDAVVKNLESGHLGGLAIDVAWREPFEPDDAVLKFPNVIVTPHVAGVTECSYRAMAKV</sequence>
<dbReference type="InterPro" id="IPR006140">
    <property type="entry name" value="D-isomer_DH_NAD-bd"/>
</dbReference>
<dbReference type="InterPro" id="IPR036291">
    <property type="entry name" value="NAD(P)-bd_dom_sf"/>
</dbReference>
<keyword evidence="2" id="KW-0472">Membrane</keyword>
<dbReference type="SUPFAM" id="SSF52283">
    <property type="entry name" value="Formate/glycerate dehydrogenase catalytic domain-like"/>
    <property type="match status" value="1"/>
</dbReference>
<dbReference type="FunFam" id="3.40.50.720:FF:000291">
    <property type="entry name" value="Phosphoglycerate dehydrogenase, putative, 33424-31403"/>
    <property type="match status" value="1"/>
</dbReference>
<keyword evidence="5" id="KW-1185">Reference proteome</keyword>
<evidence type="ECO:0000313" key="5">
    <source>
        <dbReference type="Proteomes" id="UP000015453"/>
    </source>
</evidence>
<feature type="domain" description="D-isomer specific 2-hydroxyacid dehydrogenase NAD-binding" evidence="3">
    <location>
        <begin position="146"/>
        <end position="331"/>
    </location>
</feature>
<dbReference type="InterPro" id="IPR029753">
    <property type="entry name" value="D-isomer_DH_CS"/>
</dbReference>